<dbReference type="GO" id="GO:0005634">
    <property type="term" value="C:nucleus"/>
    <property type="evidence" value="ECO:0007669"/>
    <property type="project" value="UniProtKB-SubCell"/>
</dbReference>
<dbReference type="PANTHER" id="PTHR45959">
    <property type="entry name" value="BHLH TRANSCRIPTION FACTOR"/>
    <property type="match status" value="1"/>
</dbReference>
<dbReference type="EMBL" id="BMAC01000572">
    <property type="protein sequence ID" value="GFP99432.1"/>
    <property type="molecule type" value="Genomic_DNA"/>
</dbReference>
<name>A0A830CMG3_9LAMI</name>
<organism evidence="8 9">
    <name type="scientific">Phtheirospermum japonicum</name>
    <dbReference type="NCBI Taxonomy" id="374723"/>
    <lineage>
        <taxon>Eukaryota</taxon>
        <taxon>Viridiplantae</taxon>
        <taxon>Streptophyta</taxon>
        <taxon>Embryophyta</taxon>
        <taxon>Tracheophyta</taxon>
        <taxon>Spermatophyta</taxon>
        <taxon>Magnoliopsida</taxon>
        <taxon>eudicotyledons</taxon>
        <taxon>Gunneridae</taxon>
        <taxon>Pentapetalae</taxon>
        <taxon>asterids</taxon>
        <taxon>lamiids</taxon>
        <taxon>Lamiales</taxon>
        <taxon>Orobanchaceae</taxon>
        <taxon>Orobanchaceae incertae sedis</taxon>
        <taxon>Phtheirospermum</taxon>
    </lineage>
</organism>
<feature type="compositionally biased region" description="Polar residues" evidence="6">
    <location>
        <begin position="8"/>
        <end position="24"/>
    </location>
</feature>
<evidence type="ECO:0000259" key="7">
    <source>
        <dbReference type="PROSITE" id="PS50888"/>
    </source>
</evidence>
<dbReference type="InterPro" id="IPR052610">
    <property type="entry name" value="bHLH_transcription_regulator"/>
</dbReference>
<feature type="domain" description="BHLH" evidence="7">
    <location>
        <begin position="20"/>
        <end position="69"/>
    </location>
</feature>
<feature type="coiled-coil region" evidence="5">
    <location>
        <begin position="59"/>
        <end position="86"/>
    </location>
</feature>
<dbReference type="GO" id="GO:0046983">
    <property type="term" value="F:protein dimerization activity"/>
    <property type="evidence" value="ECO:0007669"/>
    <property type="project" value="InterPro"/>
</dbReference>
<reference evidence="8" key="1">
    <citation type="submission" date="2020-07" db="EMBL/GenBank/DDBJ databases">
        <title>Ethylene signaling mediates host invasion by parasitic plants.</title>
        <authorList>
            <person name="Yoshida S."/>
        </authorList>
    </citation>
    <scope>NUCLEOTIDE SEQUENCE</scope>
    <source>
        <strain evidence="8">Okayama</strain>
    </source>
</reference>
<dbReference type="PANTHER" id="PTHR45959:SF25">
    <property type="entry name" value="BASIC HELIX LOOP HELIX (BHLH) DNA-BINDING FAMILY PROTEIN"/>
    <property type="match status" value="1"/>
</dbReference>
<evidence type="ECO:0000256" key="5">
    <source>
        <dbReference type="SAM" id="Coils"/>
    </source>
</evidence>
<evidence type="ECO:0000256" key="3">
    <source>
        <dbReference type="ARBA" id="ARBA00023163"/>
    </source>
</evidence>
<evidence type="ECO:0000256" key="6">
    <source>
        <dbReference type="SAM" id="MobiDB-lite"/>
    </source>
</evidence>
<gene>
    <name evidence="8" type="ORF">PHJA_002087300</name>
</gene>
<keyword evidence="2" id="KW-0805">Transcription regulation</keyword>
<dbReference type="InterPro" id="IPR036638">
    <property type="entry name" value="HLH_DNA-bd_sf"/>
</dbReference>
<accession>A0A830CMG3</accession>
<dbReference type="Gene3D" id="4.10.280.10">
    <property type="entry name" value="Helix-loop-helix DNA-binding domain"/>
    <property type="match status" value="1"/>
</dbReference>
<dbReference type="AlphaFoldDB" id="A0A830CMG3"/>
<evidence type="ECO:0000313" key="8">
    <source>
        <dbReference type="EMBL" id="GFP99432.1"/>
    </source>
</evidence>
<evidence type="ECO:0000256" key="2">
    <source>
        <dbReference type="ARBA" id="ARBA00023015"/>
    </source>
</evidence>
<dbReference type="SMART" id="SM00353">
    <property type="entry name" value="HLH"/>
    <property type="match status" value="1"/>
</dbReference>
<proteinExistence type="predicted"/>
<dbReference type="InterPro" id="IPR054502">
    <property type="entry name" value="bHLH-TF_ACT-like_plant"/>
</dbReference>
<dbReference type="OrthoDB" id="690068at2759"/>
<dbReference type="PROSITE" id="PS50888">
    <property type="entry name" value="BHLH"/>
    <property type="match status" value="1"/>
</dbReference>
<dbReference type="Pfam" id="PF00010">
    <property type="entry name" value="HLH"/>
    <property type="match status" value="1"/>
</dbReference>
<comment type="subcellular location">
    <subcellularLocation>
        <location evidence="1">Nucleus</location>
    </subcellularLocation>
</comment>
<feature type="region of interest" description="Disordered" evidence="6">
    <location>
        <begin position="1"/>
        <end position="25"/>
    </location>
</feature>
<comment type="caution">
    <text evidence="8">The sequence shown here is derived from an EMBL/GenBank/DDBJ whole genome shotgun (WGS) entry which is preliminary data.</text>
</comment>
<dbReference type="Pfam" id="PF22754">
    <property type="entry name" value="bHLH-TF_ACT-like_plant"/>
    <property type="match status" value="1"/>
</dbReference>
<keyword evidence="4" id="KW-0539">Nucleus</keyword>
<dbReference type="InterPro" id="IPR011598">
    <property type="entry name" value="bHLH_dom"/>
</dbReference>
<keyword evidence="3" id="KW-0804">Transcription</keyword>
<protein>
    <submittedName>
        <fullName evidence="8">Transcription factor bhlh25</fullName>
    </submittedName>
</protein>
<evidence type="ECO:0000313" key="9">
    <source>
        <dbReference type="Proteomes" id="UP000653305"/>
    </source>
</evidence>
<dbReference type="GO" id="GO:0080090">
    <property type="term" value="P:regulation of primary metabolic process"/>
    <property type="evidence" value="ECO:0007669"/>
    <property type="project" value="UniProtKB-ARBA"/>
</dbReference>
<keyword evidence="5" id="KW-0175">Coiled coil</keyword>
<dbReference type="Proteomes" id="UP000653305">
    <property type="component" value="Unassembled WGS sequence"/>
</dbReference>
<dbReference type="SUPFAM" id="SSF47459">
    <property type="entry name" value="HLH, helix-loop-helix DNA-binding domain"/>
    <property type="match status" value="1"/>
</dbReference>
<evidence type="ECO:0000256" key="1">
    <source>
        <dbReference type="ARBA" id="ARBA00004123"/>
    </source>
</evidence>
<keyword evidence="9" id="KW-1185">Reference proteome</keyword>
<evidence type="ECO:0000256" key="4">
    <source>
        <dbReference type="ARBA" id="ARBA00023242"/>
    </source>
</evidence>
<sequence>MKPCQGTRRISSTTNTRAGQTTQDHILAERKRREKISQRFIALSALVPGLKKMDKASVLGDAVKHLKQLQDKIKILEEQTKTKSMEKLVFVKKYEIHSDGDENGSSDENFSDVTEPLPEIQARFCNKDVLIIINCEKRKGVLEKVVAEIEKLNLSVINSCVMAFGDYALNMTLLAKKDDEFTMGMKELVNNLSSALKIFM</sequence>